<dbReference type="PANTHER" id="PTHR35568:SF1">
    <property type="entry name" value="TRANSCRIPTIONAL REGULATOR DAUR"/>
    <property type="match status" value="1"/>
</dbReference>
<feature type="domain" description="YheO-like" evidence="1">
    <location>
        <begin position="13"/>
        <end position="117"/>
    </location>
</feature>
<evidence type="ECO:0000313" key="4">
    <source>
        <dbReference type="Proteomes" id="UP000235828"/>
    </source>
</evidence>
<dbReference type="PANTHER" id="PTHR35568">
    <property type="entry name" value="TRANSCRIPTIONAL REGULATOR DAUR"/>
    <property type="match status" value="1"/>
</dbReference>
<dbReference type="Proteomes" id="UP000235828">
    <property type="component" value="Chromosome B"/>
</dbReference>
<dbReference type="AlphaFoldDB" id="A0A2N8ZKK9"/>
<dbReference type="KEGG" id="vta:B0832"/>
<dbReference type="InterPro" id="IPR039446">
    <property type="entry name" value="DauR-like"/>
</dbReference>
<sequence length="229" mass="25145">MLVTLSLSDKLILQATFNVVDGIAAMYGNHTEVVLHSLDIDNPSIIKIANGHVTDRDIGAPITNLALEKLKTGIDVSEPYFSKGPQGKLLRSVTTLIRNDIGKAIGLLCINSNMDAPIHSLFSSMVPNSNSISNTMTSPETFSKSPDEMLNDTIAKIRKEAMMDQGISPSKRNRIIVEKLYDNGTFNIKDAIVTTATNLQVSRDTVYRYVREIKSEQQARSEESKSAMA</sequence>
<dbReference type="InterPro" id="IPR013559">
    <property type="entry name" value="YheO"/>
</dbReference>
<dbReference type="RefSeq" id="WP_102524687.1">
    <property type="nucleotide sequence ID" value="NZ_LT960612.1"/>
</dbReference>
<gene>
    <name evidence="3" type="ORF">VTAP4600_B0832</name>
</gene>
<evidence type="ECO:0008006" key="5">
    <source>
        <dbReference type="Google" id="ProtNLM"/>
    </source>
</evidence>
<organism evidence="3 4">
    <name type="scientific">Vibrio tapetis subsp. tapetis</name>
    <dbReference type="NCBI Taxonomy" id="1671868"/>
    <lineage>
        <taxon>Bacteria</taxon>
        <taxon>Pseudomonadati</taxon>
        <taxon>Pseudomonadota</taxon>
        <taxon>Gammaproteobacteria</taxon>
        <taxon>Vibrionales</taxon>
        <taxon>Vibrionaceae</taxon>
        <taxon>Vibrio</taxon>
    </lineage>
</organism>
<dbReference type="InterPro" id="IPR039445">
    <property type="entry name" value="DauR-like_HTH"/>
</dbReference>
<protein>
    <recommendedName>
        <fullName evidence="5">YheO-like PAS domain protein</fullName>
    </recommendedName>
</protein>
<evidence type="ECO:0000259" key="2">
    <source>
        <dbReference type="Pfam" id="PF13309"/>
    </source>
</evidence>
<dbReference type="EMBL" id="LT960612">
    <property type="protein sequence ID" value="SON52443.1"/>
    <property type="molecule type" value="Genomic_DNA"/>
</dbReference>
<feature type="domain" description="Transcriptional regulator DauR-like HTH" evidence="2">
    <location>
        <begin position="154"/>
        <end position="211"/>
    </location>
</feature>
<keyword evidence="4" id="KW-1185">Reference proteome</keyword>
<evidence type="ECO:0000313" key="3">
    <source>
        <dbReference type="EMBL" id="SON52443.1"/>
    </source>
</evidence>
<name>A0A2N8ZKK9_9VIBR</name>
<dbReference type="OrthoDB" id="9796595at2"/>
<dbReference type="Pfam" id="PF08348">
    <property type="entry name" value="PAS_6"/>
    <property type="match status" value="1"/>
</dbReference>
<evidence type="ECO:0000259" key="1">
    <source>
        <dbReference type="Pfam" id="PF08348"/>
    </source>
</evidence>
<accession>A0A2N8ZKK9</accession>
<reference evidence="3 4" key="1">
    <citation type="submission" date="2017-10" db="EMBL/GenBank/DDBJ databases">
        <authorList>
            <person name="Banno H."/>
            <person name="Chua N.-H."/>
        </authorList>
    </citation>
    <scope>NUCLEOTIDE SEQUENCE [LARGE SCALE GENOMIC DNA]</scope>
    <source>
        <strain evidence="3">Vibrio tapetis CECT4600</strain>
    </source>
</reference>
<proteinExistence type="predicted"/>
<dbReference type="Pfam" id="PF13309">
    <property type="entry name" value="HTH_22"/>
    <property type="match status" value="1"/>
</dbReference>